<accession>A0A7J5UT43</accession>
<dbReference type="Gene3D" id="3.30.300.20">
    <property type="match status" value="1"/>
</dbReference>
<dbReference type="AlphaFoldDB" id="A0A7J5UT43"/>
<dbReference type="InterPro" id="IPR052707">
    <property type="entry name" value="OsmC_Ohr_Peroxiredoxin"/>
</dbReference>
<dbReference type="OrthoDB" id="9795405at2"/>
<dbReference type="RefSeq" id="WP_152201813.1">
    <property type="nucleotide sequence ID" value="NZ_VUKF01000008.1"/>
</dbReference>
<dbReference type="SUPFAM" id="SSF82784">
    <property type="entry name" value="OsmC-like"/>
    <property type="match status" value="1"/>
</dbReference>
<dbReference type="PANTHER" id="PTHR42830:SF2">
    <property type="entry name" value="OSMC_OHR FAMILY PROTEIN"/>
    <property type="match status" value="1"/>
</dbReference>
<dbReference type="Proteomes" id="UP000451860">
    <property type="component" value="Unassembled WGS sequence"/>
</dbReference>
<keyword evidence="2" id="KW-1185">Reference proteome</keyword>
<dbReference type="PANTHER" id="PTHR42830">
    <property type="entry name" value="OSMOTICALLY INDUCIBLE FAMILY PROTEIN"/>
    <property type="match status" value="1"/>
</dbReference>
<organism evidence="1 2">
    <name type="scientific">Georgenia thermotolerans</name>
    <dbReference type="NCBI Taxonomy" id="527326"/>
    <lineage>
        <taxon>Bacteria</taxon>
        <taxon>Bacillati</taxon>
        <taxon>Actinomycetota</taxon>
        <taxon>Actinomycetes</taxon>
        <taxon>Micrococcales</taxon>
        <taxon>Bogoriellaceae</taxon>
        <taxon>Georgenia</taxon>
    </lineage>
</organism>
<reference evidence="1 2" key="1">
    <citation type="submission" date="2019-10" db="EMBL/GenBank/DDBJ databases">
        <title>Georgenia wutianyii sp. nov. and Georgenia yuyongxinii sp. nov. isolated from plateau pika (Ochotona curzoniae) in the Qinghai-Tibet plateau of China.</title>
        <authorList>
            <person name="Tian Z."/>
        </authorList>
    </citation>
    <scope>NUCLEOTIDE SEQUENCE [LARGE SCALE GENOMIC DNA]</scope>
    <source>
        <strain evidence="1 2">DSM 21501</strain>
    </source>
</reference>
<dbReference type="EMBL" id="WHJE01000010">
    <property type="protein sequence ID" value="KAE8765404.1"/>
    <property type="molecule type" value="Genomic_DNA"/>
</dbReference>
<gene>
    <name evidence="1" type="ORF">GB883_03795</name>
</gene>
<sequence length="166" mass="18269">MGALQTYHVTVDWTGADERGTASYTSYSRDHEVRVEGKPTLLATSDLKVRTDVSRYRAEELFVGAISQAQMLWFLRTAARHDIVVLGYADKATGTQRVEAAGSGPFVEVVLRPRVTYAGEVGEELAARLHHEAREHNHIARSVHFPVRVEPAVPARSVPAPVPAVE</sequence>
<protein>
    <submittedName>
        <fullName evidence="1">OsmC family peroxiredoxin</fullName>
    </submittedName>
</protein>
<evidence type="ECO:0000313" key="2">
    <source>
        <dbReference type="Proteomes" id="UP000451860"/>
    </source>
</evidence>
<name>A0A7J5UT43_9MICO</name>
<dbReference type="InterPro" id="IPR036102">
    <property type="entry name" value="OsmC/Ohrsf"/>
</dbReference>
<evidence type="ECO:0000313" key="1">
    <source>
        <dbReference type="EMBL" id="KAE8765404.1"/>
    </source>
</evidence>
<proteinExistence type="predicted"/>
<comment type="caution">
    <text evidence="1">The sequence shown here is derived from an EMBL/GenBank/DDBJ whole genome shotgun (WGS) entry which is preliminary data.</text>
</comment>
<dbReference type="InterPro" id="IPR015946">
    <property type="entry name" value="KH_dom-like_a/b"/>
</dbReference>